<dbReference type="EMBL" id="SOAA01000023">
    <property type="protein sequence ID" value="TDS28056.1"/>
    <property type="molecule type" value="Genomic_DNA"/>
</dbReference>
<organism evidence="1 2">
    <name type="scientific">Halanaerobium congolense</name>
    <dbReference type="NCBI Taxonomy" id="54121"/>
    <lineage>
        <taxon>Bacteria</taxon>
        <taxon>Bacillati</taxon>
        <taxon>Bacillota</taxon>
        <taxon>Clostridia</taxon>
        <taxon>Halanaerobiales</taxon>
        <taxon>Halanaerobiaceae</taxon>
        <taxon>Halanaerobium</taxon>
    </lineage>
</organism>
<comment type="caution">
    <text evidence="1">The sequence shown here is derived from an EMBL/GenBank/DDBJ whole genome shotgun (WGS) entry which is preliminary data.</text>
</comment>
<evidence type="ECO:0008006" key="3">
    <source>
        <dbReference type="Google" id="ProtNLM"/>
    </source>
</evidence>
<dbReference type="AlphaFoldDB" id="A0A4R7E6W2"/>
<protein>
    <recommendedName>
        <fullName evidence="3">Transposase</fullName>
    </recommendedName>
</protein>
<accession>A0A4R7E6W2</accession>
<gene>
    <name evidence="1" type="ORF">BY453_12334</name>
</gene>
<evidence type="ECO:0000313" key="1">
    <source>
        <dbReference type="EMBL" id="TDS28056.1"/>
    </source>
</evidence>
<reference evidence="1 2" key="1">
    <citation type="submission" date="2019-03" db="EMBL/GenBank/DDBJ databases">
        <title>Deep subsurface shale carbon reservoir microbial communities from Ohio and West Virginia, USA.</title>
        <authorList>
            <person name="Wrighton K."/>
        </authorList>
    </citation>
    <scope>NUCLEOTIDE SEQUENCE [LARGE SCALE GENOMIC DNA]</scope>
    <source>
        <strain evidence="1 2">UTICA-S4D12</strain>
    </source>
</reference>
<evidence type="ECO:0000313" key="2">
    <source>
        <dbReference type="Proteomes" id="UP000295758"/>
    </source>
</evidence>
<dbReference type="Proteomes" id="UP000295758">
    <property type="component" value="Unassembled WGS sequence"/>
</dbReference>
<name>A0A4R7E6W2_9FIRM</name>
<sequence length="42" mass="4909">MPRKVYPKKLKEFILKRLTPPNTEKVPALAKETNIPKGTLYR</sequence>
<dbReference type="RefSeq" id="WP_268761939.1">
    <property type="nucleotide sequence ID" value="NZ_FNDF01000018.1"/>
</dbReference>
<proteinExistence type="predicted"/>